<proteinExistence type="predicted"/>
<protein>
    <submittedName>
        <fullName evidence="2">Uncharacterized protein</fullName>
    </submittedName>
</protein>
<dbReference type="EMBL" id="CACRTG010000018">
    <property type="protein sequence ID" value="VYT16553.1"/>
    <property type="molecule type" value="Genomic_DNA"/>
</dbReference>
<evidence type="ECO:0000313" key="2">
    <source>
        <dbReference type="EMBL" id="VYT16553.1"/>
    </source>
</evidence>
<accession>A0A6N2UHS4</accession>
<feature type="chain" id="PRO_5026887714" evidence="1">
    <location>
        <begin position="23"/>
        <end position="1431"/>
    </location>
</feature>
<sequence length="1431" mass="158250">MKIKKPLLALVLMLLLGQTVRAEWTGGSSSGGINDGAVTGNGTYATYGVKFSLARRADMLTEGDINRGNYAGYTRGGAGVVVLKNGDGIYSTSANRNDLVNDAQEFIVDNGKLVTVSNANVSTQEAAALLEVDANSLDSTLRNMVDDGALSGQQSPDVHAHFRFEAFAEYINKNFSDVYNPEGMLYDATKRAEFYDRFTSVLSSKGVSCGITKEEFTSKTGVLVITPIIGFEGGGYLSFPTANEIVEKGLNYVFKTIYDVTGNHYSDRQVPYGDSNGTVGLTELAQYYTMHDINNKPIDNKSGGLAEILARKYQGTNYRYGFGVLGLSWQGNTKSATSFTVRATQKDNGSYAMDSRASVVSQKQGDMIVDENLVNGTSEAKGFIGGSQNANSVPEKVTNITDDYQNGYTISAYGAFLVNGSGKMTEQTLDTLRKQLEGDTEAQITSVSSGNFNAGSNHKPVYKYRTPQDTAHFLAQSALSGKVSDKLIQNMRTKEQAEPINLQYNLTALANNKSQVSSAELESADGLTAGKGEIALSGEEQKLGVSVQYLVKTKPVKSYISYAKLSYDENLNGKISIGNHDSVEHTLAEEGTFKVDSSRYYLAMVANSDANKTYKLSDGNTGEAFWNKLAQSITAGDMFGIEAYQNQVEQLLSKENTTLKSTTRNATVGVGSKNGDGYSVFVLEIDVPEKINVSTEIHLEDYQLNKIENDILSPVQGILTNSGENVINPKNVVDRECAFSDEVHKIYRGNSSYNLKSTEYQKGITVDADRNSKTEKLVYYNKLLGESYTRDAIDKGVSDISTDAQKRYTYAFNLSRGLHGDKRTISALSMNSLPEQERNILTGVHKNTYGITPATKGDVIPVRDSKAIYTSEIKDSFSFSSLWSEGGKQPSSVSVLVHKGIKQTEDGDVDVQDTYQVLTGSGARPLSYKGFPIYQLDIDVKETIYKYSTAVMEVGKTLYSGDKEYGTLETGKRLNNEGFNDTLPEEQQYRLAVGANAECEPLSFYPEVRMRAYFTNGMDTLGGGSIIPRTVLTMAEEIRRVQPKSMYLMRLDVSDKRELVSGNVYSETMATGSNAKRLQNRGGSRDKNMPVIYGGSDITLNVKEVKPQLRMYGYALDMVNYDKDKNGFKLSEDTVIPYTSVVNDTSLENRDPYTTWGNSSSSDELFEQYVEWATSVKKNLYADITLKVEGKKDTKEFNNFNVSMASLVSKDEQSKHTETSQYPIYIRRGEIDTSGMGYQALLKQIASDYQCSEQEAVKLFEESNMYQTILKGIEDIKDELNKSQNVNTEDNGAHAVRSENTEDNWYDEEVKVFLIRRYESQSVEFKNIILTDKLDYNLAADSTAGRDNRTTAQQGKYNSNEGKWYLTVYLKNDREKTTNLYLSEHERYAPDKGMVDTSENYFKGGSVLINNLHIDGADFKIPSATTSEMLR</sequence>
<gene>
    <name evidence="2" type="ORF">CNLFYP112_02065</name>
</gene>
<keyword evidence="1" id="KW-0732">Signal</keyword>
<reference evidence="2" key="1">
    <citation type="submission" date="2019-11" db="EMBL/GenBank/DDBJ databases">
        <authorList>
            <person name="Feng L."/>
        </authorList>
    </citation>
    <scope>NUCLEOTIDE SEQUENCE</scope>
    <source>
        <strain evidence="2">CnexileLFYP112</strain>
    </source>
</reference>
<name>A0A6N2UHS4_9FIRM</name>
<feature type="signal peptide" evidence="1">
    <location>
        <begin position="1"/>
        <end position="22"/>
    </location>
</feature>
<evidence type="ECO:0000256" key="1">
    <source>
        <dbReference type="SAM" id="SignalP"/>
    </source>
</evidence>
<organism evidence="2">
    <name type="scientific">[Clostridium] nexile</name>
    <dbReference type="NCBI Taxonomy" id="29361"/>
    <lineage>
        <taxon>Bacteria</taxon>
        <taxon>Bacillati</taxon>
        <taxon>Bacillota</taxon>
        <taxon>Clostridia</taxon>
        <taxon>Lachnospirales</taxon>
        <taxon>Lachnospiraceae</taxon>
        <taxon>Tyzzerella</taxon>
    </lineage>
</organism>